<dbReference type="EMBL" id="JBJQND010000002">
    <property type="protein sequence ID" value="KAL3886927.1"/>
    <property type="molecule type" value="Genomic_DNA"/>
</dbReference>
<name>A0ABD3XPD9_SINWO</name>
<organism evidence="3 4">
    <name type="scientific">Sinanodonta woodiana</name>
    <name type="common">Chinese pond mussel</name>
    <name type="synonym">Anodonta woodiana</name>
    <dbReference type="NCBI Taxonomy" id="1069815"/>
    <lineage>
        <taxon>Eukaryota</taxon>
        <taxon>Metazoa</taxon>
        <taxon>Spiralia</taxon>
        <taxon>Lophotrochozoa</taxon>
        <taxon>Mollusca</taxon>
        <taxon>Bivalvia</taxon>
        <taxon>Autobranchia</taxon>
        <taxon>Heteroconchia</taxon>
        <taxon>Palaeoheterodonta</taxon>
        <taxon>Unionida</taxon>
        <taxon>Unionoidea</taxon>
        <taxon>Unionidae</taxon>
        <taxon>Unioninae</taxon>
        <taxon>Sinanodonta</taxon>
    </lineage>
</organism>
<protein>
    <submittedName>
        <fullName evidence="3">Uncharacterized protein</fullName>
    </submittedName>
</protein>
<evidence type="ECO:0000256" key="1">
    <source>
        <dbReference type="SAM" id="MobiDB-lite"/>
    </source>
</evidence>
<comment type="caution">
    <text evidence="3">The sequence shown here is derived from an EMBL/GenBank/DDBJ whole genome shotgun (WGS) entry which is preliminary data.</text>
</comment>
<evidence type="ECO:0000313" key="4">
    <source>
        <dbReference type="Proteomes" id="UP001634394"/>
    </source>
</evidence>
<reference evidence="3 4" key="1">
    <citation type="submission" date="2024-11" db="EMBL/GenBank/DDBJ databases">
        <title>Chromosome-level genome assembly of the freshwater bivalve Anodonta woodiana.</title>
        <authorList>
            <person name="Chen X."/>
        </authorList>
    </citation>
    <scope>NUCLEOTIDE SEQUENCE [LARGE SCALE GENOMIC DNA]</scope>
    <source>
        <strain evidence="3">MN2024</strain>
        <tissue evidence="3">Gills</tissue>
    </source>
</reference>
<sequence>QDINSSSVAAIVLGLMVGVLVIVIVILSVYLHHYRKLAEFLSQEQTRAHTYDDLNKTTQSSGPYAVLNANPS</sequence>
<keyword evidence="2" id="KW-0812">Transmembrane</keyword>
<feature type="non-terminal residue" evidence="3">
    <location>
        <position position="1"/>
    </location>
</feature>
<feature type="transmembrane region" description="Helical" evidence="2">
    <location>
        <begin position="6"/>
        <end position="31"/>
    </location>
</feature>
<evidence type="ECO:0000256" key="2">
    <source>
        <dbReference type="SAM" id="Phobius"/>
    </source>
</evidence>
<proteinExistence type="predicted"/>
<feature type="non-terminal residue" evidence="3">
    <location>
        <position position="72"/>
    </location>
</feature>
<evidence type="ECO:0000313" key="3">
    <source>
        <dbReference type="EMBL" id="KAL3886927.1"/>
    </source>
</evidence>
<dbReference type="AlphaFoldDB" id="A0ABD3XPD9"/>
<keyword evidence="2" id="KW-0472">Membrane</keyword>
<keyword evidence="4" id="KW-1185">Reference proteome</keyword>
<feature type="region of interest" description="Disordered" evidence="1">
    <location>
        <begin position="52"/>
        <end position="72"/>
    </location>
</feature>
<keyword evidence="2" id="KW-1133">Transmembrane helix</keyword>
<gene>
    <name evidence="3" type="ORF">ACJMK2_026884</name>
</gene>
<dbReference type="Proteomes" id="UP001634394">
    <property type="component" value="Unassembled WGS sequence"/>
</dbReference>
<accession>A0ABD3XPD9</accession>